<keyword evidence="5" id="KW-1185">Reference proteome</keyword>
<dbReference type="InterPro" id="IPR051259">
    <property type="entry name" value="rRNA_Methyltransferase"/>
</dbReference>
<evidence type="ECO:0000256" key="2">
    <source>
        <dbReference type="ARBA" id="ARBA00022679"/>
    </source>
</evidence>
<dbReference type="InterPro" id="IPR029064">
    <property type="entry name" value="Ribosomal_eL30-like_sf"/>
</dbReference>
<protein>
    <submittedName>
        <fullName evidence="4">rRNA methyltransferase</fullName>
    </submittedName>
</protein>
<dbReference type="SUPFAM" id="SSF55315">
    <property type="entry name" value="L30e-like"/>
    <property type="match status" value="1"/>
</dbReference>
<keyword evidence="2" id="KW-0808">Transferase</keyword>
<evidence type="ECO:0000313" key="5">
    <source>
        <dbReference type="Proteomes" id="UP001157160"/>
    </source>
</evidence>
<dbReference type="EMBL" id="BSUL01000001">
    <property type="protein sequence ID" value="GMA28115.1"/>
    <property type="molecule type" value="Genomic_DNA"/>
</dbReference>
<dbReference type="CDD" id="cd18095">
    <property type="entry name" value="SpoU-like_rRNA-MTase"/>
    <property type="match status" value="1"/>
</dbReference>
<reference evidence="4 5" key="1">
    <citation type="journal article" date="2014" name="Int. J. Syst. Evol. Microbiol.">
        <title>Complete genome sequence of Corynebacterium casei LMG S-19264T (=DSM 44701T), isolated from a smear-ripened cheese.</title>
        <authorList>
            <consortium name="US DOE Joint Genome Institute (JGI-PGF)"/>
            <person name="Walter F."/>
            <person name="Albersmeier A."/>
            <person name="Kalinowski J."/>
            <person name="Ruckert C."/>
        </authorList>
    </citation>
    <scope>NUCLEOTIDE SEQUENCE [LARGE SCALE GENOMIC DNA]</scope>
    <source>
        <strain evidence="4 5">NBRC 112289</strain>
    </source>
</reference>
<comment type="caution">
    <text evidence="4">The sequence shown here is derived from an EMBL/GenBank/DDBJ whole genome shotgun (WGS) entry which is preliminary data.</text>
</comment>
<dbReference type="Pfam" id="PF00588">
    <property type="entry name" value="SpoU_methylase"/>
    <property type="match status" value="1"/>
</dbReference>
<dbReference type="InterPro" id="IPR029028">
    <property type="entry name" value="Alpha/beta_knot_MTases"/>
</dbReference>
<name>A0AA37UK26_9MICO</name>
<dbReference type="InterPro" id="IPR001537">
    <property type="entry name" value="SpoU_MeTrfase"/>
</dbReference>
<evidence type="ECO:0000313" key="4">
    <source>
        <dbReference type="EMBL" id="GMA28115.1"/>
    </source>
</evidence>
<dbReference type="PANTHER" id="PTHR43191:SF12">
    <property type="entry name" value="RRNA METHYLASE"/>
    <property type="match status" value="1"/>
</dbReference>
<dbReference type="SUPFAM" id="SSF75217">
    <property type="entry name" value="alpha/beta knot"/>
    <property type="match status" value="1"/>
</dbReference>
<dbReference type="Gene3D" id="3.40.1280.10">
    <property type="match status" value="1"/>
</dbReference>
<gene>
    <name evidence="4" type="ORF">GCM10025874_13680</name>
</gene>
<organism evidence="4 5">
    <name type="scientific">Arenivirga flava</name>
    <dbReference type="NCBI Taxonomy" id="1930060"/>
    <lineage>
        <taxon>Bacteria</taxon>
        <taxon>Bacillati</taxon>
        <taxon>Actinomycetota</taxon>
        <taxon>Actinomycetes</taxon>
        <taxon>Micrococcales</taxon>
        <taxon>Microbacteriaceae</taxon>
        <taxon>Arenivirga</taxon>
    </lineage>
</organism>
<evidence type="ECO:0000259" key="3">
    <source>
        <dbReference type="Pfam" id="PF00588"/>
    </source>
</evidence>
<dbReference type="GO" id="GO:0003723">
    <property type="term" value="F:RNA binding"/>
    <property type="evidence" value="ECO:0007669"/>
    <property type="project" value="InterPro"/>
</dbReference>
<dbReference type="GO" id="GO:0006396">
    <property type="term" value="P:RNA processing"/>
    <property type="evidence" value="ECO:0007669"/>
    <property type="project" value="InterPro"/>
</dbReference>
<dbReference type="RefSeq" id="WP_284231406.1">
    <property type="nucleotide sequence ID" value="NZ_BSUL01000001.1"/>
</dbReference>
<evidence type="ECO:0000256" key="1">
    <source>
        <dbReference type="ARBA" id="ARBA00022603"/>
    </source>
</evidence>
<dbReference type="GO" id="GO:0008173">
    <property type="term" value="F:RNA methyltransferase activity"/>
    <property type="evidence" value="ECO:0007669"/>
    <property type="project" value="InterPro"/>
</dbReference>
<dbReference type="InterPro" id="IPR029026">
    <property type="entry name" value="tRNA_m1G_MTases_N"/>
</dbReference>
<dbReference type="AlphaFoldDB" id="A0AA37UK26"/>
<keyword evidence="1 4" id="KW-0489">Methyltransferase</keyword>
<accession>A0AA37UK26</accession>
<sequence length="261" mass="27466">MPIVPVDDLAHPLLADFSHANDVALRWTRGHGLYLAESAVVLQRAVRAGHRARAVLALPGQEASALEALGGDESVPVLVGDDALLSQLTGYSLHRGIVASMDRPPLPEPRELLRDARTVVVLDGVADPTNVGAIFRSVSGIGADAVLIAPGTADPFYRRAIRVSMGTVLQVPWTRIGALPTEQLEGFHLAALALRDDSVDLRAFAARRPDWVALVLGSEGHGLGEASLAACDTVVRIPMRHGIDSLNVAAASAVAIWAMSG</sequence>
<feature type="domain" description="tRNA/rRNA methyltransferase SpoU type" evidence="3">
    <location>
        <begin position="118"/>
        <end position="256"/>
    </location>
</feature>
<dbReference type="GO" id="GO:0032259">
    <property type="term" value="P:methylation"/>
    <property type="evidence" value="ECO:0007669"/>
    <property type="project" value="UniProtKB-KW"/>
</dbReference>
<proteinExistence type="predicted"/>
<dbReference type="Proteomes" id="UP001157160">
    <property type="component" value="Unassembled WGS sequence"/>
</dbReference>
<dbReference type="PANTHER" id="PTHR43191">
    <property type="entry name" value="RRNA METHYLTRANSFERASE 3"/>
    <property type="match status" value="1"/>
</dbReference>